<sequence>MVHKFTLLKGINGIAIFLDIDELVNAELGTGCIYLSEQIYIKLEDEIIFLSIEELDKYIKPAISELSMEILRKRPNMKICLHIKSVVTNPIYFQEEGLYYAMLGWLSVYYNIELPSIVSWYNKEKRKFEFEPIRKF</sequence>
<reference evidence="1 2" key="1">
    <citation type="submission" date="2018-07" db="EMBL/GenBank/DDBJ databases">
        <title>Chitinophaga K2CV101002-2 sp. nov., isolated from a monsoon evergreen broad-leaved forest soil.</title>
        <authorList>
            <person name="Lv Y."/>
        </authorList>
    </citation>
    <scope>NUCLEOTIDE SEQUENCE [LARGE SCALE GENOMIC DNA]</scope>
    <source>
        <strain evidence="1 2">GDMCC 1.1288</strain>
    </source>
</reference>
<dbReference type="RefSeq" id="WP_116978929.1">
    <property type="nucleotide sequence ID" value="NZ_QPMM01000020.1"/>
</dbReference>
<gene>
    <name evidence="1" type="ORF">DVR12_26980</name>
</gene>
<proteinExistence type="predicted"/>
<dbReference type="AlphaFoldDB" id="A0A3E1Y1Y7"/>
<protein>
    <submittedName>
        <fullName evidence="1">Uncharacterized protein</fullName>
    </submittedName>
</protein>
<keyword evidence="2" id="KW-1185">Reference proteome</keyword>
<name>A0A3E1Y1Y7_9BACT</name>
<dbReference type="Proteomes" id="UP000260644">
    <property type="component" value="Unassembled WGS sequence"/>
</dbReference>
<accession>A0A3E1Y1Y7</accession>
<evidence type="ECO:0000313" key="2">
    <source>
        <dbReference type="Proteomes" id="UP000260644"/>
    </source>
</evidence>
<comment type="caution">
    <text evidence="1">The sequence shown here is derived from an EMBL/GenBank/DDBJ whole genome shotgun (WGS) entry which is preliminary data.</text>
</comment>
<dbReference type="OrthoDB" id="3034945at2"/>
<dbReference type="EMBL" id="QPMM01000020">
    <property type="protein sequence ID" value="RFS18692.1"/>
    <property type="molecule type" value="Genomic_DNA"/>
</dbReference>
<organism evidence="1 2">
    <name type="scientific">Chitinophaga silvatica</name>
    <dbReference type="NCBI Taxonomy" id="2282649"/>
    <lineage>
        <taxon>Bacteria</taxon>
        <taxon>Pseudomonadati</taxon>
        <taxon>Bacteroidota</taxon>
        <taxon>Chitinophagia</taxon>
        <taxon>Chitinophagales</taxon>
        <taxon>Chitinophagaceae</taxon>
        <taxon>Chitinophaga</taxon>
    </lineage>
</organism>
<evidence type="ECO:0000313" key="1">
    <source>
        <dbReference type="EMBL" id="RFS18692.1"/>
    </source>
</evidence>